<dbReference type="AlphaFoldDB" id="A0A9Y2AGX9"/>
<comment type="pathway">
    <text evidence="2 15">Amino-acid biosynthesis; L-tryptophan biosynthesis; L-tryptophan from chorismate: step 1/5.</text>
</comment>
<dbReference type="NCBIfam" id="TIGR00564">
    <property type="entry name" value="trpE_most"/>
    <property type="match status" value="1"/>
</dbReference>
<comment type="similarity">
    <text evidence="3 15">Belongs to the anthranilate synthase component I family.</text>
</comment>
<sequence length="499" mass="56657">MRIETSLKEFCQRAETEKVLAVTAELSTDMETPVSLYYKIVGDDIGFILESVDMHTNFGRFSFIGAEPFATLTCYKNKLVIDAFDGRQTIEKSPMQAVKEYLSYFSDAGQSFHMPLLGGGAVGYFSYETIETIERIRQMESPEDMVLGQFLLCHVILVMDHLKHTSKIVYLTPNKRNIDTEFLYQTALEKIYYINQQIKNEIKKEKVKEKRYHSGHKLGFSERYGKEEREFFQKVLKAKEYIASGDIFQIVLSKQFTCDLKKPSFYLYRRLRQINPSPYMFYMNFGNLKLVGASPEMLVKVSGDTVYTYPIAGTRPRGVSNQEDELLAQDLKADEKECAEHAMLVDLGRNDIGRISKAGTVKVNKLMEIEKFSHVMHMVSEVSGQLEQKYSTIDALKACFPAGTVSGAPKVRAMEIIHELEAVKRESYAGSVGYIDFQGNMDMCIAIRTIQVEGERATIRAGAGIVADSVPEKEYGEILQKAKVMFQVVEEVEGDDFIN</sequence>
<dbReference type="InterPro" id="IPR006805">
    <property type="entry name" value="Anth_synth_I_N"/>
</dbReference>
<dbReference type="Pfam" id="PF04715">
    <property type="entry name" value="Anth_synt_I_N"/>
    <property type="match status" value="1"/>
</dbReference>
<evidence type="ECO:0000256" key="15">
    <source>
        <dbReference type="RuleBase" id="RU364045"/>
    </source>
</evidence>
<evidence type="ECO:0000256" key="5">
    <source>
        <dbReference type="ARBA" id="ARBA00012266"/>
    </source>
</evidence>
<evidence type="ECO:0000313" key="18">
    <source>
        <dbReference type="EMBL" id="WIW69743.1"/>
    </source>
</evidence>
<dbReference type="InterPro" id="IPR015890">
    <property type="entry name" value="Chorismate_C"/>
</dbReference>
<dbReference type="EMBL" id="CP120678">
    <property type="protein sequence ID" value="WIW69743.1"/>
    <property type="molecule type" value="Genomic_DNA"/>
</dbReference>
<evidence type="ECO:0000256" key="7">
    <source>
        <dbReference type="ARBA" id="ARBA00022605"/>
    </source>
</evidence>
<evidence type="ECO:0000256" key="9">
    <source>
        <dbReference type="ARBA" id="ARBA00022822"/>
    </source>
</evidence>
<dbReference type="EC" id="4.1.3.27" evidence="5 15"/>
<proteinExistence type="inferred from homology"/>
<evidence type="ECO:0000256" key="14">
    <source>
        <dbReference type="ARBA" id="ARBA00047683"/>
    </source>
</evidence>
<keyword evidence="11 15" id="KW-0057">Aromatic amino acid biosynthesis</keyword>
<dbReference type="GO" id="GO:0046872">
    <property type="term" value="F:metal ion binding"/>
    <property type="evidence" value="ECO:0007669"/>
    <property type="project" value="UniProtKB-KW"/>
</dbReference>
<keyword evidence="9 15" id="KW-0822">Tryptophan biosynthesis</keyword>
<organism evidence="18 19">
    <name type="scientific">Selenobaculum gibii</name>
    <dbReference type="NCBI Taxonomy" id="3054208"/>
    <lineage>
        <taxon>Bacteria</taxon>
        <taxon>Bacillati</taxon>
        <taxon>Bacillota</taxon>
        <taxon>Negativicutes</taxon>
        <taxon>Selenomonadales</taxon>
        <taxon>Selenomonadaceae</taxon>
        <taxon>Selenobaculum</taxon>
    </lineage>
</organism>
<dbReference type="GO" id="GO:0004049">
    <property type="term" value="F:anthranilate synthase activity"/>
    <property type="evidence" value="ECO:0007669"/>
    <property type="project" value="UniProtKB-EC"/>
</dbReference>
<comment type="function">
    <text evidence="13 15">Part of a heterotetrameric complex that catalyzes the two-step biosynthesis of anthranilate, an intermediate in the biosynthesis of L-tryptophan. In the first step, the glutamine-binding beta subunit (TrpG) of anthranilate synthase (AS) provides the glutamine amidotransferase activity which generates ammonia as a substrate that, along with chorismate, is used in the second step, catalyzed by the large alpha subunit of AS (TrpE) to produce anthranilate. In the absence of TrpG, TrpE can synthesize anthranilate directly from chorismate and high concentrations of ammonia.</text>
</comment>
<evidence type="ECO:0000256" key="1">
    <source>
        <dbReference type="ARBA" id="ARBA00001946"/>
    </source>
</evidence>
<evidence type="ECO:0000256" key="8">
    <source>
        <dbReference type="ARBA" id="ARBA00022723"/>
    </source>
</evidence>
<dbReference type="KEGG" id="sgbi:P3F81_07400"/>
<reference evidence="18" key="1">
    <citation type="submission" date="2023-03" db="EMBL/GenBank/DDBJ databases">
        <title>Selenobaculum gbiensis gen. nov. sp. nov., a new bacterium isolated from the gut microbiota of IBD patient.</title>
        <authorList>
            <person name="Yeo S."/>
            <person name="Park H."/>
            <person name="Huh C.S."/>
        </authorList>
    </citation>
    <scope>NUCLEOTIDE SEQUENCE</scope>
    <source>
        <strain evidence="18">ICN-92133</strain>
    </source>
</reference>
<evidence type="ECO:0000256" key="10">
    <source>
        <dbReference type="ARBA" id="ARBA00022842"/>
    </source>
</evidence>
<dbReference type="Gene3D" id="3.60.120.10">
    <property type="entry name" value="Anthranilate synthase"/>
    <property type="match status" value="1"/>
</dbReference>
<evidence type="ECO:0000256" key="3">
    <source>
        <dbReference type="ARBA" id="ARBA00009562"/>
    </source>
</evidence>
<evidence type="ECO:0000256" key="12">
    <source>
        <dbReference type="ARBA" id="ARBA00023239"/>
    </source>
</evidence>
<feature type="domain" description="Anthranilate synthase component I N-terminal" evidence="17">
    <location>
        <begin position="29"/>
        <end position="165"/>
    </location>
</feature>
<keyword evidence="19" id="KW-1185">Reference proteome</keyword>
<dbReference type="InterPro" id="IPR019999">
    <property type="entry name" value="Anth_synth_I-like"/>
</dbReference>
<comment type="catalytic activity">
    <reaction evidence="14 15">
        <text>chorismate + L-glutamine = anthranilate + pyruvate + L-glutamate + H(+)</text>
        <dbReference type="Rhea" id="RHEA:21732"/>
        <dbReference type="ChEBI" id="CHEBI:15361"/>
        <dbReference type="ChEBI" id="CHEBI:15378"/>
        <dbReference type="ChEBI" id="CHEBI:16567"/>
        <dbReference type="ChEBI" id="CHEBI:29748"/>
        <dbReference type="ChEBI" id="CHEBI:29985"/>
        <dbReference type="ChEBI" id="CHEBI:58359"/>
        <dbReference type="EC" id="4.1.3.27"/>
    </reaction>
</comment>
<dbReference type="GO" id="GO:0000162">
    <property type="term" value="P:L-tryptophan biosynthetic process"/>
    <property type="evidence" value="ECO:0007669"/>
    <property type="project" value="UniProtKB-KW"/>
</dbReference>
<keyword evidence="12 15" id="KW-0456">Lyase</keyword>
<evidence type="ECO:0000256" key="4">
    <source>
        <dbReference type="ARBA" id="ARBA00011575"/>
    </source>
</evidence>
<evidence type="ECO:0000256" key="2">
    <source>
        <dbReference type="ARBA" id="ARBA00004873"/>
    </source>
</evidence>
<dbReference type="Pfam" id="PF00425">
    <property type="entry name" value="Chorismate_bind"/>
    <property type="match status" value="1"/>
</dbReference>
<feature type="domain" description="Chorismate-utilising enzyme C-terminal" evidence="16">
    <location>
        <begin position="228"/>
        <end position="481"/>
    </location>
</feature>
<evidence type="ECO:0000259" key="16">
    <source>
        <dbReference type="Pfam" id="PF00425"/>
    </source>
</evidence>
<dbReference type="Proteomes" id="UP001243623">
    <property type="component" value="Chromosome"/>
</dbReference>
<dbReference type="PANTHER" id="PTHR11236">
    <property type="entry name" value="AMINOBENZOATE/ANTHRANILATE SYNTHASE"/>
    <property type="match status" value="1"/>
</dbReference>
<dbReference type="InterPro" id="IPR005256">
    <property type="entry name" value="Anth_synth_I_PabB"/>
</dbReference>
<evidence type="ECO:0000313" key="19">
    <source>
        <dbReference type="Proteomes" id="UP001243623"/>
    </source>
</evidence>
<keyword evidence="8 15" id="KW-0479">Metal-binding</keyword>
<dbReference type="SUPFAM" id="SSF56322">
    <property type="entry name" value="ADC synthase"/>
    <property type="match status" value="1"/>
</dbReference>
<evidence type="ECO:0000256" key="6">
    <source>
        <dbReference type="ARBA" id="ARBA00020653"/>
    </source>
</evidence>
<evidence type="ECO:0000259" key="17">
    <source>
        <dbReference type="Pfam" id="PF04715"/>
    </source>
</evidence>
<dbReference type="RefSeq" id="WP_147669935.1">
    <property type="nucleotide sequence ID" value="NZ_CP120678.1"/>
</dbReference>
<dbReference type="InterPro" id="IPR005801">
    <property type="entry name" value="ADC_synthase"/>
</dbReference>
<dbReference type="PRINTS" id="PR00095">
    <property type="entry name" value="ANTSNTHASEI"/>
</dbReference>
<comment type="cofactor">
    <cofactor evidence="1 15">
        <name>Mg(2+)</name>
        <dbReference type="ChEBI" id="CHEBI:18420"/>
    </cofactor>
</comment>
<evidence type="ECO:0000256" key="13">
    <source>
        <dbReference type="ARBA" id="ARBA00025634"/>
    </source>
</evidence>
<evidence type="ECO:0000256" key="11">
    <source>
        <dbReference type="ARBA" id="ARBA00023141"/>
    </source>
</evidence>
<protein>
    <recommendedName>
        <fullName evidence="6 15">Anthranilate synthase component 1</fullName>
        <ecNumber evidence="5 15">4.1.3.27</ecNumber>
    </recommendedName>
</protein>
<keyword evidence="10 15" id="KW-0460">Magnesium</keyword>
<comment type="subunit">
    <text evidence="4 15">Heterotetramer consisting of two non-identical subunits: a beta subunit (TrpG) and a large alpha subunit (TrpE).</text>
</comment>
<dbReference type="PANTHER" id="PTHR11236:SF48">
    <property type="entry name" value="ISOCHORISMATE SYNTHASE MENF"/>
    <property type="match status" value="1"/>
</dbReference>
<gene>
    <name evidence="15 18" type="primary">trpE</name>
    <name evidence="18" type="ORF">P3F81_07400</name>
</gene>
<accession>A0A9Y2AGX9</accession>
<keyword evidence="7 15" id="KW-0028">Amino-acid biosynthesis</keyword>
<name>A0A9Y2AGX9_9FIRM</name>